<sequence length="48" mass="5400">MWQILHDPILEQELRQVAPAHLAAHQPTIVSERYLQALQAAAAVSRDL</sequence>
<protein>
    <submittedName>
        <fullName evidence="1">Uncharacterized protein</fullName>
    </submittedName>
</protein>
<dbReference type="Proteomes" id="UP000830401">
    <property type="component" value="Plasmid unnamed5"/>
</dbReference>
<evidence type="ECO:0000313" key="2">
    <source>
        <dbReference type="Proteomes" id="UP000830401"/>
    </source>
</evidence>
<keyword evidence="2" id="KW-1185">Reference proteome</keyword>
<accession>A0ABY4GFP7</accession>
<proteinExistence type="predicted"/>
<name>A0ABY4GFP7_9BACT</name>
<gene>
    <name evidence="1" type="ORF">MUN86_28235</name>
</gene>
<reference evidence="1" key="1">
    <citation type="submission" date="2022-04" db="EMBL/GenBank/DDBJ databases">
        <title>Hymenobacter sp. isolated from the air.</title>
        <authorList>
            <person name="Won M."/>
            <person name="Lee C.-M."/>
            <person name="Woen H.-Y."/>
            <person name="Kwon S.-W."/>
        </authorList>
    </citation>
    <scope>NUCLEOTIDE SEQUENCE</scope>
    <source>
        <strain evidence="1">5420S-77</strain>
        <plasmid evidence="1">unnamed5</plasmid>
    </source>
</reference>
<dbReference type="RefSeq" id="WP_245127352.1">
    <property type="nucleotide sequence ID" value="NZ_CP095066.1"/>
</dbReference>
<dbReference type="EMBL" id="CP095066">
    <property type="protein sequence ID" value="UOQ69532.1"/>
    <property type="molecule type" value="Genomic_DNA"/>
</dbReference>
<evidence type="ECO:0000313" key="1">
    <source>
        <dbReference type="EMBL" id="UOQ69532.1"/>
    </source>
</evidence>
<keyword evidence="1" id="KW-0614">Plasmid</keyword>
<organism evidence="1 2">
    <name type="scientific">Hymenobacter volaticus</name>
    <dbReference type="NCBI Taxonomy" id="2932254"/>
    <lineage>
        <taxon>Bacteria</taxon>
        <taxon>Pseudomonadati</taxon>
        <taxon>Bacteroidota</taxon>
        <taxon>Cytophagia</taxon>
        <taxon>Cytophagales</taxon>
        <taxon>Hymenobacteraceae</taxon>
        <taxon>Hymenobacter</taxon>
    </lineage>
</organism>
<geneLocation type="plasmid" evidence="1 2">
    <name>unnamed5</name>
</geneLocation>